<evidence type="ECO:0000256" key="2">
    <source>
        <dbReference type="SAM" id="MobiDB-lite"/>
    </source>
</evidence>
<dbReference type="RefSeq" id="WP_248650657.1">
    <property type="nucleotide sequence ID" value="NZ_CP096659.1"/>
</dbReference>
<dbReference type="PIRSF" id="PIRSF006276">
    <property type="entry name" value="UspA"/>
    <property type="match status" value="1"/>
</dbReference>
<proteinExistence type="inferred from homology"/>
<gene>
    <name evidence="4" type="ORF">M0R89_00745</name>
</gene>
<feature type="compositionally biased region" description="Low complexity" evidence="2">
    <location>
        <begin position="155"/>
        <end position="164"/>
    </location>
</feature>
<dbReference type="EMBL" id="CP096659">
    <property type="protein sequence ID" value="UPV74612.1"/>
    <property type="molecule type" value="Genomic_DNA"/>
</dbReference>
<dbReference type="AlphaFoldDB" id="A0A8U0HU60"/>
<evidence type="ECO:0000313" key="4">
    <source>
        <dbReference type="EMBL" id="UPV74612.1"/>
    </source>
</evidence>
<dbReference type="Proteomes" id="UP000830729">
    <property type="component" value="Chromosome"/>
</dbReference>
<evidence type="ECO:0000259" key="3">
    <source>
        <dbReference type="Pfam" id="PF00582"/>
    </source>
</evidence>
<protein>
    <submittedName>
        <fullName evidence="4">Universal stress protein</fullName>
    </submittedName>
</protein>
<feature type="domain" description="UspA" evidence="3">
    <location>
        <begin position="1"/>
        <end position="140"/>
    </location>
</feature>
<dbReference type="InterPro" id="IPR014729">
    <property type="entry name" value="Rossmann-like_a/b/a_fold"/>
</dbReference>
<evidence type="ECO:0000256" key="1">
    <source>
        <dbReference type="ARBA" id="ARBA00008791"/>
    </source>
</evidence>
<evidence type="ECO:0000313" key="5">
    <source>
        <dbReference type="Proteomes" id="UP000830729"/>
    </source>
</evidence>
<dbReference type="Gene3D" id="3.40.50.620">
    <property type="entry name" value="HUPs"/>
    <property type="match status" value="1"/>
</dbReference>
<dbReference type="InterPro" id="IPR006015">
    <property type="entry name" value="Universal_stress_UspA"/>
</dbReference>
<comment type="similarity">
    <text evidence="1">Belongs to the universal stress protein A family.</text>
</comment>
<dbReference type="KEGG" id="halx:M0R89_00745"/>
<dbReference type="PRINTS" id="PR01438">
    <property type="entry name" value="UNVRSLSTRESS"/>
</dbReference>
<dbReference type="PANTHER" id="PTHR46268">
    <property type="entry name" value="STRESS RESPONSE PROTEIN NHAX"/>
    <property type="match status" value="1"/>
</dbReference>
<accession>A0A8U0HU60</accession>
<dbReference type="InterPro" id="IPR006016">
    <property type="entry name" value="UspA"/>
</dbReference>
<name>A0A8U0HU60_9EURY</name>
<dbReference type="SUPFAM" id="SSF52402">
    <property type="entry name" value="Adenine nucleotide alpha hydrolases-like"/>
    <property type="match status" value="1"/>
</dbReference>
<keyword evidence="5" id="KW-1185">Reference proteome</keyword>
<reference evidence="4 5" key="1">
    <citation type="submission" date="2022-04" db="EMBL/GenBank/DDBJ databases">
        <title>Diverse halophilic archaea isolated from saline environments.</title>
        <authorList>
            <person name="Cui H.-L."/>
        </authorList>
    </citation>
    <scope>NUCLEOTIDE SEQUENCE [LARGE SCALE GENOMIC DNA]</scope>
    <source>
        <strain evidence="4 5">XZYJT49</strain>
    </source>
</reference>
<dbReference type="PANTHER" id="PTHR46268:SF6">
    <property type="entry name" value="UNIVERSAL STRESS PROTEIN UP12"/>
    <property type="match status" value="1"/>
</dbReference>
<organism evidence="4 5">
    <name type="scientific">Halorussus limi</name>
    <dbReference type="NCBI Taxonomy" id="2938695"/>
    <lineage>
        <taxon>Archaea</taxon>
        <taxon>Methanobacteriati</taxon>
        <taxon>Methanobacteriota</taxon>
        <taxon>Stenosarchaea group</taxon>
        <taxon>Halobacteria</taxon>
        <taxon>Halobacteriales</taxon>
        <taxon>Haladaptataceae</taxon>
        <taxon>Halorussus</taxon>
    </lineage>
</organism>
<feature type="region of interest" description="Disordered" evidence="2">
    <location>
        <begin position="143"/>
        <end position="164"/>
    </location>
</feature>
<sequence length="164" mass="17362">MYDRILVPTDGSTETERAVEHAAELAAAHGAELHGVYVVNSATFAGLHMETSWEGVDEVLRDEGETALDRVAAIAAEYGVECSSQLLDGSPSKRIVEYAEREDCDLVVMGTHGRGGIDRLLLGSVAEGVVRACSVPVLTVQVGDDGERSTEPESESAATEESVT</sequence>
<dbReference type="CDD" id="cd00293">
    <property type="entry name" value="USP-like"/>
    <property type="match status" value="1"/>
</dbReference>
<dbReference type="Pfam" id="PF00582">
    <property type="entry name" value="Usp"/>
    <property type="match status" value="1"/>
</dbReference>
<dbReference type="GeneID" id="72183682"/>